<comment type="pathway">
    <text evidence="3 22">Glycan metabolism; plant cellulose biosynthesis.</text>
</comment>
<evidence type="ECO:0000256" key="22">
    <source>
        <dbReference type="RuleBase" id="RU361116"/>
    </source>
</evidence>
<feature type="transmembrane region" description="Helical" evidence="22">
    <location>
        <begin position="758"/>
        <end position="779"/>
    </location>
</feature>
<keyword evidence="6 22" id="KW-0328">Glycosyltransferase</keyword>
<dbReference type="InterPro" id="IPR013083">
    <property type="entry name" value="Znf_RING/FYVE/PHD"/>
</dbReference>
<comment type="subcellular location">
    <subcellularLocation>
        <location evidence="2 22">Cell membrane</location>
        <topology evidence="2 22">Multi-pass membrane protein</topology>
    </subcellularLocation>
</comment>
<feature type="binding site" evidence="21">
    <location>
        <position position="464"/>
    </location>
    <ligand>
        <name>Mn(2+)</name>
        <dbReference type="ChEBI" id="CHEBI:29035"/>
    </ligand>
</feature>
<evidence type="ECO:0000256" key="20">
    <source>
        <dbReference type="PIRSR" id="PIRSR605150-2"/>
    </source>
</evidence>
<feature type="binding site" evidence="21">
    <location>
        <position position="440"/>
    </location>
    <ligand>
        <name>Mn(2+)</name>
        <dbReference type="ChEBI" id="CHEBI:29035"/>
    </ligand>
</feature>
<evidence type="ECO:0000256" key="15">
    <source>
        <dbReference type="ARBA" id="ARBA00023136"/>
    </source>
</evidence>
<evidence type="ECO:0000313" key="25">
    <source>
        <dbReference type="EMBL" id="GJN37336.1"/>
    </source>
</evidence>
<feature type="binding site" evidence="20">
    <location>
        <position position="262"/>
    </location>
    <ligand>
        <name>UDP-alpha-D-glucose</name>
        <dbReference type="ChEBI" id="CHEBI:58885"/>
    </ligand>
</feature>
<evidence type="ECO:0000256" key="9">
    <source>
        <dbReference type="ARBA" id="ARBA00022723"/>
    </source>
</evidence>
<dbReference type="GO" id="GO:0005886">
    <property type="term" value="C:plasma membrane"/>
    <property type="evidence" value="ECO:0007669"/>
    <property type="project" value="UniProtKB-SubCell"/>
</dbReference>
<keyword evidence="15 22" id="KW-0472">Membrane</keyword>
<name>A0AAV5FST8_ELECO</name>
<dbReference type="SUPFAM" id="SSF53448">
    <property type="entry name" value="Nucleotide-diphospho-sugar transferases"/>
    <property type="match status" value="1"/>
</dbReference>
<feature type="transmembrane region" description="Helical" evidence="22">
    <location>
        <begin position="791"/>
        <end position="814"/>
    </location>
</feature>
<evidence type="ECO:0000256" key="2">
    <source>
        <dbReference type="ARBA" id="ARBA00004651"/>
    </source>
</evidence>
<dbReference type="GO" id="GO:0016760">
    <property type="term" value="F:cellulose synthase (UDP-forming) activity"/>
    <property type="evidence" value="ECO:0007669"/>
    <property type="project" value="UniProtKB-EC"/>
</dbReference>
<dbReference type="InterPro" id="IPR005150">
    <property type="entry name" value="Cellulose_synth"/>
</dbReference>
<evidence type="ECO:0000256" key="10">
    <source>
        <dbReference type="ARBA" id="ARBA00022771"/>
    </source>
</evidence>
<dbReference type="Pfam" id="PF03552">
    <property type="entry name" value="Cellulose_synt"/>
    <property type="match status" value="1"/>
</dbReference>
<comment type="catalytic activity">
    <reaction evidence="18 22">
        <text>[(1-&gt;4)-beta-D-glucosyl](n) + UDP-alpha-D-glucose = [(1-&gt;4)-beta-D-glucosyl](n+1) + UDP + H(+)</text>
        <dbReference type="Rhea" id="RHEA:19929"/>
        <dbReference type="Rhea" id="RHEA-COMP:10033"/>
        <dbReference type="Rhea" id="RHEA-COMP:10034"/>
        <dbReference type="ChEBI" id="CHEBI:15378"/>
        <dbReference type="ChEBI" id="CHEBI:18246"/>
        <dbReference type="ChEBI" id="CHEBI:58223"/>
        <dbReference type="ChEBI" id="CHEBI:58885"/>
        <dbReference type="EC" id="2.4.1.12"/>
    </reaction>
</comment>
<dbReference type="SUPFAM" id="SSF57850">
    <property type="entry name" value="RING/U-box"/>
    <property type="match status" value="1"/>
</dbReference>
<dbReference type="FunFam" id="3.30.40.10:FF:000031">
    <property type="entry name" value="Cellulose synthase"/>
    <property type="match status" value="1"/>
</dbReference>
<feature type="compositionally biased region" description="Low complexity" evidence="23">
    <location>
        <begin position="169"/>
        <end position="180"/>
    </location>
</feature>
<evidence type="ECO:0000256" key="13">
    <source>
        <dbReference type="ARBA" id="ARBA00022989"/>
    </source>
</evidence>
<dbReference type="Pfam" id="PF14569">
    <property type="entry name" value="zf-UDP"/>
    <property type="match status" value="1"/>
</dbReference>
<dbReference type="GO" id="GO:0008270">
    <property type="term" value="F:zinc ion binding"/>
    <property type="evidence" value="ECO:0007669"/>
    <property type="project" value="UniProtKB-KW"/>
</dbReference>
<organism evidence="25 26">
    <name type="scientific">Eleusine coracana subsp. coracana</name>
    <dbReference type="NCBI Taxonomy" id="191504"/>
    <lineage>
        <taxon>Eukaryota</taxon>
        <taxon>Viridiplantae</taxon>
        <taxon>Streptophyta</taxon>
        <taxon>Embryophyta</taxon>
        <taxon>Tracheophyta</taxon>
        <taxon>Spermatophyta</taxon>
        <taxon>Magnoliopsida</taxon>
        <taxon>Liliopsida</taxon>
        <taxon>Poales</taxon>
        <taxon>Poaceae</taxon>
        <taxon>PACMAD clade</taxon>
        <taxon>Chloridoideae</taxon>
        <taxon>Cynodonteae</taxon>
        <taxon>Eleusininae</taxon>
        <taxon>Eleusine</taxon>
    </lineage>
</organism>
<evidence type="ECO:0000256" key="8">
    <source>
        <dbReference type="ARBA" id="ARBA00022692"/>
    </source>
</evidence>
<evidence type="ECO:0000256" key="18">
    <source>
        <dbReference type="ARBA" id="ARBA00048682"/>
    </source>
</evidence>
<comment type="similarity">
    <text evidence="4 22">Belongs to the glycosyltransferase 2 family. Plant cellulose synthase subfamily.</text>
</comment>
<feature type="active site" evidence="19">
    <location>
        <position position="298"/>
    </location>
</feature>
<evidence type="ECO:0000256" key="7">
    <source>
        <dbReference type="ARBA" id="ARBA00022679"/>
    </source>
</evidence>
<keyword evidence="14" id="KW-0175">Coiled coil</keyword>
<feature type="active site" evidence="19">
    <location>
        <position position="681"/>
    </location>
</feature>
<comment type="caution">
    <text evidence="22">Lacks conserved residue(s) required for the propagation of feature annotation.</text>
</comment>
<feature type="transmembrane region" description="Helical" evidence="22">
    <location>
        <begin position="826"/>
        <end position="845"/>
    </location>
</feature>
<dbReference type="AlphaFoldDB" id="A0AAV5FST8"/>
<evidence type="ECO:0000256" key="6">
    <source>
        <dbReference type="ARBA" id="ARBA00022676"/>
    </source>
</evidence>
<keyword evidence="26" id="KW-1185">Reference proteome</keyword>
<feature type="binding site" evidence="20">
    <location>
        <position position="298"/>
    </location>
    <ligand>
        <name>UDP-alpha-D-glucose</name>
        <dbReference type="ChEBI" id="CHEBI:58885"/>
    </ligand>
</feature>
<evidence type="ECO:0000256" key="3">
    <source>
        <dbReference type="ARBA" id="ARBA00004768"/>
    </source>
</evidence>
<reference evidence="25" key="2">
    <citation type="submission" date="2021-12" db="EMBL/GenBank/DDBJ databases">
        <title>Resequencing data analysis of finger millet.</title>
        <authorList>
            <person name="Hatakeyama M."/>
            <person name="Aluri S."/>
            <person name="Balachadran M.T."/>
            <person name="Sivarajan S.R."/>
            <person name="Poveda L."/>
            <person name="Shimizu-Inatsugi R."/>
            <person name="Schlapbach R."/>
            <person name="Sreeman S.M."/>
            <person name="Shimizu K.K."/>
        </authorList>
    </citation>
    <scope>NUCLEOTIDE SEQUENCE</scope>
</reference>
<dbReference type="Gene3D" id="3.30.40.10">
    <property type="entry name" value="Zinc/RING finger domain, C3HC4 (zinc finger)"/>
    <property type="match status" value="1"/>
</dbReference>
<keyword evidence="13 22" id="KW-1133">Transmembrane helix</keyword>
<dbReference type="EMBL" id="BQKI01000095">
    <property type="protein sequence ID" value="GJN37336.1"/>
    <property type="molecule type" value="Genomic_DNA"/>
</dbReference>
<dbReference type="Proteomes" id="UP001054889">
    <property type="component" value="Unassembled WGS sequence"/>
</dbReference>
<keyword evidence="16" id="KW-0464">Manganese</keyword>
<dbReference type="GO" id="GO:0071555">
    <property type="term" value="P:cell wall organization"/>
    <property type="evidence" value="ECO:0007669"/>
    <property type="project" value="UniProtKB-KW"/>
</dbReference>
<keyword evidence="7 22" id="KW-0808">Transferase</keyword>
<keyword evidence="17 22" id="KW-0961">Cell wall biogenesis/degradation</keyword>
<evidence type="ECO:0000256" key="16">
    <source>
        <dbReference type="ARBA" id="ARBA00023211"/>
    </source>
</evidence>
<evidence type="ECO:0000256" key="14">
    <source>
        <dbReference type="ARBA" id="ARBA00023054"/>
    </source>
</evidence>
<evidence type="ECO:0000313" key="26">
    <source>
        <dbReference type="Proteomes" id="UP001054889"/>
    </source>
</evidence>
<comment type="caution">
    <text evidence="25">The sequence shown here is derived from an EMBL/GenBank/DDBJ whole genome shotgun (WGS) entry which is preliminary data.</text>
</comment>
<gene>
    <name evidence="25" type="primary">gb26276</name>
    <name evidence="25" type="ORF">PR202_gb26276</name>
</gene>
<evidence type="ECO:0000256" key="19">
    <source>
        <dbReference type="PIRSR" id="PIRSR605150-1"/>
    </source>
</evidence>
<protein>
    <recommendedName>
        <fullName evidence="22">Cellulose synthase</fullName>
        <ecNumber evidence="22">2.4.1.12</ecNumber>
    </recommendedName>
</protein>
<feature type="binding site" evidence="20">
    <location>
        <position position="439"/>
    </location>
    <ligand>
        <name>UDP-alpha-D-glucose</name>
        <dbReference type="ChEBI" id="CHEBI:58885"/>
    </ligand>
</feature>
<dbReference type="CDD" id="cd16617">
    <property type="entry name" value="mRING-HC-C4C4_CesA"/>
    <property type="match status" value="1"/>
</dbReference>
<evidence type="ECO:0000256" key="11">
    <source>
        <dbReference type="ARBA" id="ARBA00022833"/>
    </source>
</evidence>
<evidence type="ECO:0000256" key="1">
    <source>
        <dbReference type="ARBA" id="ARBA00001936"/>
    </source>
</evidence>
<feature type="transmembrane region" description="Helical" evidence="22">
    <location>
        <begin position="908"/>
        <end position="930"/>
    </location>
</feature>
<dbReference type="GO" id="GO:0030244">
    <property type="term" value="P:cellulose biosynthetic process"/>
    <property type="evidence" value="ECO:0007669"/>
    <property type="project" value="UniProtKB-KW"/>
</dbReference>
<dbReference type="GO" id="GO:0009834">
    <property type="term" value="P:plant-type secondary cell wall biogenesis"/>
    <property type="evidence" value="ECO:0007669"/>
    <property type="project" value="UniProtKB-ARBA"/>
</dbReference>
<dbReference type="Gene3D" id="3.90.550.10">
    <property type="entry name" value="Spore Coat Polysaccharide Biosynthesis Protein SpsA, Chain A"/>
    <property type="match status" value="1"/>
</dbReference>
<evidence type="ECO:0000259" key="24">
    <source>
        <dbReference type="Pfam" id="PF14569"/>
    </source>
</evidence>
<feature type="binding site" evidence="20">
    <location>
        <position position="269"/>
    </location>
    <ligand>
        <name>UDP-alpha-D-glucose</name>
        <dbReference type="ChEBI" id="CHEBI:58885"/>
    </ligand>
</feature>
<feature type="binding site" evidence="20">
    <location>
        <position position="268"/>
    </location>
    <ligand>
        <name>UDP-alpha-D-glucose</name>
        <dbReference type="ChEBI" id="CHEBI:58885"/>
    </ligand>
</feature>
<proteinExistence type="inferred from homology"/>
<evidence type="ECO:0000256" key="21">
    <source>
        <dbReference type="PIRSR" id="PIRSR605150-3"/>
    </source>
</evidence>
<sequence length="982" mass="109918">MAANAGMVAGSRDGVVTIRRDGDGPAAKQSGMNEQICQICGDTVGLSATGDIFVACNECAFPVCRPCYEYERKEGNQCCPQCKTRYKRHKGSPRVPGDDEEDGVDDLDNEFNYAQGKGPQWQLQGQGDDVDISSSSRHEPHHRIPRLTSGHQISGDIPDASPDRHSIRSPTPSYVDPSVPVPVRIVDPSKDLNSYGVGSVDWKERVESWRVKQEKNMIQVHHRYPAEGRGDLEGTGSNGEDLQIYDREGEPSLLAPIDVFVSTVDPLKEPPLITANTVLSILAVDYPVDKVSCYVSDDGSAMLTFEALSETAEFARKWVPFCKKHNIEPRAPEFYFAQKIDYLKDKIQPSFVKERRAMKREYEEFKVRINALVAKAQKVPEEGWTMADGTPWPGNNPRDHPGMIQVFLGHSGGLDTEGNELPRLVYVSREKRPGFQHHKKAGAMNALIRVSAVLTNGAYLLNVDCDHYFNSSKALREAMCFMMDPALGRKTCYVQFPQRFDGIDLHDRYANRNIVFFDINMKGLDGIQGPVYVGTGCCFNRQALYGYDPELTEADLEPNIIFKSCCGGRKKKDKSYIDSKNRAMRRTESSAPIFNMEDIEEGFEGYEDERSLLMSQKSLEKRFGQSPIFIASTFMTQGGIPPSTNPASLLKEAIHVISCGYEDKTEWGKEIGWIYGSVTEDILTGFKMHARGWISIYCMPLRPCFKGSAPINLSDRLNQVLRWALGSVEILLSRHCPIWYGYNGRLKLLERLAYINTIVYPITSIPLIAYCVLPAICLLTNKFIIPEISNYAGMFFILLFASIFATGILELRWSGVGIEDWWRNEQFWVIGGTSAHLFAVFQGLLKVLAGIDTNFTVTSKANDEDGDFAELYVFKWTSLLIPPTTVLVINLVGIVAGVSYAINSGYQSWGPLFGKLFFSIWVILHLYPFLKGLMGRQNRTPTIVIVWSILLASIFSLLWVKIDPFISPTQRAVSQGQCGVNC</sequence>
<feature type="region of interest" description="Disordered" evidence="23">
    <location>
        <begin position="116"/>
        <end position="180"/>
    </location>
</feature>
<evidence type="ECO:0000256" key="17">
    <source>
        <dbReference type="ARBA" id="ARBA00023316"/>
    </source>
</evidence>
<feature type="transmembrane region" description="Helical" evidence="22">
    <location>
        <begin position="879"/>
        <end position="902"/>
    </location>
</feature>
<evidence type="ECO:0000256" key="4">
    <source>
        <dbReference type="ARBA" id="ARBA00007548"/>
    </source>
</evidence>
<reference evidence="25" key="1">
    <citation type="journal article" date="2018" name="DNA Res.">
        <title>Multiple hybrid de novo genome assembly of finger millet, an orphan allotetraploid crop.</title>
        <authorList>
            <person name="Hatakeyama M."/>
            <person name="Aluri S."/>
            <person name="Balachadran M.T."/>
            <person name="Sivarajan S.R."/>
            <person name="Patrignani A."/>
            <person name="Gruter S."/>
            <person name="Poveda L."/>
            <person name="Shimizu-Inatsugi R."/>
            <person name="Baeten J."/>
            <person name="Francoijs K.J."/>
            <person name="Nataraja K.N."/>
            <person name="Reddy Y.A.N."/>
            <person name="Phadnis S."/>
            <person name="Ravikumar R.L."/>
            <person name="Schlapbach R."/>
            <person name="Sreeman S.M."/>
            <person name="Shimizu K.K."/>
        </authorList>
    </citation>
    <scope>NUCLEOTIDE SEQUENCE</scope>
</reference>
<dbReference type="InterPro" id="IPR027934">
    <property type="entry name" value="CES_Znf_RING"/>
</dbReference>
<keyword evidence="10 22" id="KW-0863">Zinc-finger</keyword>
<feature type="domain" description="Cellulose synthase RING-type zinc finger" evidence="24">
    <location>
        <begin position="31"/>
        <end position="103"/>
    </location>
</feature>
<dbReference type="PANTHER" id="PTHR13301">
    <property type="entry name" value="X-BOX TRANSCRIPTION FACTOR-RELATED"/>
    <property type="match status" value="1"/>
</dbReference>
<accession>A0AAV5FST8</accession>
<comment type="cofactor">
    <cofactor evidence="22">
        <name>Zn(2+)</name>
        <dbReference type="ChEBI" id="CHEBI:29105"/>
    </cofactor>
    <text evidence="22">Binds 2 Zn(2+) ions per subunit.</text>
</comment>
<comment type="cofactor">
    <cofactor evidence="1">
        <name>Mn(2+)</name>
        <dbReference type="ChEBI" id="CHEBI:29035"/>
    </cofactor>
</comment>
<keyword evidence="8 22" id="KW-0812">Transmembrane</keyword>
<keyword evidence="9 22" id="KW-0479">Metal-binding</keyword>
<dbReference type="EC" id="2.4.1.12" evidence="22"/>
<dbReference type="InterPro" id="IPR029044">
    <property type="entry name" value="Nucleotide-diphossugar_trans"/>
</dbReference>
<keyword evidence="12 22" id="KW-0135">Cellulose biosynthesis</keyword>
<evidence type="ECO:0000256" key="12">
    <source>
        <dbReference type="ARBA" id="ARBA00022916"/>
    </source>
</evidence>
<keyword evidence="5 22" id="KW-1003">Cell membrane</keyword>
<feature type="transmembrane region" description="Helical" evidence="22">
    <location>
        <begin position="942"/>
        <end position="960"/>
    </location>
</feature>
<evidence type="ECO:0000256" key="5">
    <source>
        <dbReference type="ARBA" id="ARBA00022475"/>
    </source>
</evidence>
<keyword evidence="11 22" id="KW-0862">Zinc</keyword>
<evidence type="ECO:0000256" key="23">
    <source>
        <dbReference type="SAM" id="MobiDB-lite"/>
    </source>
</evidence>
<dbReference type="FunFam" id="3.90.550.10:FF:000009">
    <property type="entry name" value="Cellulose synthase"/>
    <property type="match status" value="1"/>
</dbReference>